<evidence type="ECO:0000313" key="3">
    <source>
        <dbReference type="EMBL" id="GBF92411.1"/>
    </source>
</evidence>
<protein>
    <submittedName>
        <fullName evidence="3">Uncharacterized protein</fullName>
    </submittedName>
</protein>
<reference evidence="3 4" key="1">
    <citation type="journal article" date="2018" name="Sci. Rep.">
        <title>Raphidocelis subcapitata (=Pseudokirchneriella subcapitata) provides an insight into genome evolution and environmental adaptations in the Sphaeropleales.</title>
        <authorList>
            <person name="Suzuki S."/>
            <person name="Yamaguchi H."/>
            <person name="Nakajima N."/>
            <person name="Kawachi M."/>
        </authorList>
    </citation>
    <scope>NUCLEOTIDE SEQUENCE [LARGE SCALE GENOMIC DNA]</scope>
    <source>
        <strain evidence="3 4">NIES-35</strain>
    </source>
</reference>
<feature type="signal peptide" evidence="2">
    <location>
        <begin position="1"/>
        <end position="28"/>
    </location>
</feature>
<evidence type="ECO:0000313" key="4">
    <source>
        <dbReference type="Proteomes" id="UP000247498"/>
    </source>
</evidence>
<keyword evidence="2" id="KW-0732">Signal</keyword>
<comment type="caution">
    <text evidence="3">The sequence shown here is derived from an EMBL/GenBank/DDBJ whole genome shotgun (WGS) entry which is preliminary data.</text>
</comment>
<organism evidence="3 4">
    <name type="scientific">Raphidocelis subcapitata</name>
    <dbReference type="NCBI Taxonomy" id="307507"/>
    <lineage>
        <taxon>Eukaryota</taxon>
        <taxon>Viridiplantae</taxon>
        <taxon>Chlorophyta</taxon>
        <taxon>core chlorophytes</taxon>
        <taxon>Chlorophyceae</taxon>
        <taxon>CS clade</taxon>
        <taxon>Sphaeropleales</taxon>
        <taxon>Selenastraceae</taxon>
        <taxon>Raphidocelis</taxon>
    </lineage>
</organism>
<dbReference type="InParanoid" id="A0A2V0NXQ4"/>
<evidence type="ECO:0000256" key="2">
    <source>
        <dbReference type="SAM" id="SignalP"/>
    </source>
</evidence>
<proteinExistence type="predicted"/>
<keyword evidence="4" id="KW-1185">Reference proteome</keyword>
<dbReference type="EMBL" id="BDRX01000031">
    <property type="protein sequence ID" value="GBF92411.1"/>
    <property type="molecule type" value="Genomic_DNA"/>
</dbReference>
<dbReference type="Proteomes" id="UP000247498">
    <property type="component" value="Unassembled WGS sequence"/>
</dbReference>
<accession>A0A2V0NXQ4</accession>
<sequence>MRIRARTLAAAAALALAAVALQAAPALAARAAVAAAVPRPAAAVAAPPPSCFDPARPPAGLPAGEAAAAAALAAVVAPVPAGALPDARPPQPWPFRAPGDRGVSAPPPAIDPSTRVLRVTSRVWLPRVTAAALRWWLEMPFSVGGEPVRYAYPDGSGRTYPKALMWHPLDYVSIQTEKGQDERTLVWRVTTLIGADRPFLRRSATGAAAPPQLTLPLSARVSDDGASFELRAPPLPGSGSAAPAARVLVAWVEKTAPPPPPPAPPAGAAGANADAEEDAGGAFAPIAGLEVSITNEIGSEAYPPSVNALLACALARGAGGSPHAGAAALQLHDIEAWGNLAQFLPAVYERYA</sequence>
<gene>
    <name evidence="3" type="ORF">Rsub_05613</name>
</gene>
<name>A0A2V0NXQ4_9CHLO</name>
<feature type="compositionally biased region" description="Pro residues" evidence="1">
    <location>
        <begin position="256"/>
        <end position="265"/>
    </location>
</feature>
<feature type="chain" id="PRO_5015928022" evidence="2">
    <location>
        <begin position="29"/>
        <end position="352"/>
    </location>
</feature>
<feature type="region of interest" description="Disordered" evidence="1">
    <location>
        <begin position="255"/>
        <end position="275"/>
    </location>
</feature>
<evidence type="ECO:0000256" key="1">
    <source>
        <dbReference type="SAM" id="MobiDB-lite"/>
    </source>
</evidence>
<dbReference type="AlphaFoldDB" id="A0A2V0NXQ4"/>